<dbReference type="CDD" id="cd00164">
    <property type="entry name" value="S1_like"/>
    <property type="match status" value="1"/>
</dbReference>
<comment type="caution">
    <text evidence="2">The sequence shown here is derived from an EMBL/GenBank/DDBJ whole genome shotgun (WGS) entry which is preliminary data.</text>
</comment>
<dbReference type="Gene3D" id="2.40.50.140">
    <property type="entry name" value="Nucleic acid-binding proteins"/>
    <property type="match status" value="1"/>
</dbReference>
<dbReference type="SMART" id="SM00316">
    <property type="entry name" value="S1"/>
    <property type="match status" value="2"/>
</dbReference>
<dbReference type="PROSITE" id="PS50126">
    <property type="entry name" value="S1"/>
    <property type="match status" value="1"/>
</dbReference>
<dbReference type="Pfam" id="PF00575">
    <property type="entry name" value="S1"/>
    <property type="match status" value="1"/>
</dbReference>
<dbReference type="Proteomes" id="UP000633936">
    <property type="component" value="Unassembled WGS sequence"/>
</dbReference>
<protein>
    <submittedName>
        <fullName evidence="2">S1 RNA-binding domain-containing protein</fullName>
    </submittedName>
</protein>
<dbReference type="EMBL" id="JACOQE010000002">
    <property type="protein sequence ID" value="MBC5739738.1"/>
    <property type="molecule type" value="Genomic_DNA"/>
</dbReference>
<dbReference type="SUPFAM" id="SSF50249">
    <property type="entry name" value="Nucleic acid-binding proteins"/>
    <property type="match status" value="1"/>
</dbReference>
<reference evidence="2 3" key="1">
    <citation type="submission" date="2020-08" db="EMBL/GenBank/DDBJ databases">
        <title>Genome public.</title>
        <authorList>
            <person name="Liu C."/>
            <person name="Sun Q."/>
        </authorList>
    </citation>
    <scope>NUCLEOTIDE SEQUENCE [LARGE SCALE GENOMIC DNA]</scope>
    <source>
        <strain evidence="2 3">27-44</strain>
    </source>
</reference>
<organism evidence="2 3">
    <name type="scientific">Blautia intestinalis</name>
    <dbReference type="NCBI Taxonomy" id="2763028"/>
    <lineage>
        <taxon>Bacteria</taxon>
        <taxon>Bacillati</taxon>
        <taxon>Bacillota</taxon>
        <taxon>Clostridia</taxon>
        <taxon>Lachnospirales</taxon>
        <taxon>Lachnospiraceae</taxon>
        <taxon>Blautia</taxon>
    </lineage>
</organism>
<evidence type="ECO:0000259" key="1">
    <source>
        <dbReference type="PROSITE" id="PS50126"/>
    </source>
</evidence>
<keyword evidence="3" id="KW-1185">Reference proteome</keyword>
<feature type="domain" description="S1 motif" evidence="1">
    <location>
        <begin position="218"/>
        <end position="287"/>
    </location>
</feature>
<sequence length="374" mass="42618">MYYRMVSVKRRHEESSFKRAAFFVSSFVFPEYRRNRSLLDGAEKTKINKNRRKYMEDTKKTVLAGNGEKDVPRAVYDGVLTIDVDAQVESMEEQEEARWHQLLNAHRTRKILTGQLGGIEKLESGWMVAVTYFNGFRIIIPMNEMMINLQGDGRENADTLNRQVRIANNMLGCDIDFIIKDLDNKSRSVVASRKDAMLKKRQTFYIGEDTEKPMLYEGRIVEARVIAVAPKAVRLEVFGVEVSVRARDMAWEWMVDAGEKFQVGDLVLVMVNKVEASSVDQIIIEVDAKSPTANINKDNLRKCHKQGKYTGIITEVYKGTYFIRLDIGVNAVAHSCNMSALPGKKDKIGFVVTRINDNYEVAEGIITRLIKRAS</sequence>
<accession>A0ABR7HZQ8</accession>
<dbReference type="InterPro" id="IPR003029">
    <property type="entry name" value="S1_domain"/>
</dbReference>
<dbReference type="InterPro" id="IPR012340">
    <property type="entry name" value="NA-bd_OB-fold"/>
</dbReference>
<gene>
    <name evidence="2" type="ORF">H8Z79_04540</name>
</gene>
<name>A0ABR7HZQ8_9FIRM</name>
<evidence type="ECO:0000313" key="3">
    <source>
        <dbReference type="Proteomes" id="UP000633936"/>
    </source>
</evidence>
<evidence type="ECO:0000313" key="2">
    <source>
        <dbReference type="EMBL" id="MBC5739738.1"/>
    </source>
</evidence>
<proteinExistence type="predicted"/>